<dbReference type="RefSeq" id="WP_038564532.1">
    <property type="nucleotide sequence ID" value="NZ_CP008876.1"/>
</dbReference>
<dbReference type="HAMAP" id="MF_01185">
    <property type="entry name" value="FliW"/>
    <property type="match status" value="1"/>
</dbReference>
<dbReference type="InterPro" id="IPR003775">
    <property type="entry name" value="Flagellar_assembly_factor_FliW"/>
</dbReference>
<gene>
    <name evidence="4" type="primary">fliW</name>
    <name evidence="5" type="ORF">GZ22_16385</name>
</gene>
<dbReference type="GO" id="GO:0005737">
    <property type="term" value="C:cytoplasm"/>
    <property type="evidence" value="ECO:0007669"/>
    <property type="project" value="UniProtKB-SubCell"/>
</dbReference>
<organism evidence="5 6">
    <name type="scientific">Terribacillus saccharophilus</name>
    <dbReference type="NCBI Taxonomy" id="361277"/>
    <lineage>
        <taxon>Bacteria</taxon>
        <taxon>Bacillati</taxon>
        <taxon>Bacillota</taxon>
        <taxon>Bacilli</taxon>
        <taxon>Bacillales</taxon>
        <taxon>Bacillaceae</taxon>
        <taxon>Terribacillus</taxon>
    </lineage>
</organism>
<evidence type="ECO:0000256" key="1">
    <source>
        <dbReference type="ARBA" id="ARBA00022490"/>
    </source>
</evidence>
<sequence length="145" mass="16534">MNIETKYFGSMLVDENKVIHFVKGLPGFQDEKKFVLIDFPDNPLFQILQSTVTAYVAFVVASPYHFREEYTFNLGEQTKEELAITTADHVKVLSILTLRKPFEKSTINLQAPIIINVDALKAQQIILTDNFSARTPLQTEKARVE</sequence>
<evidence type="ECO:0000256" key="3">
    <source>
        <dbReference type="ARBA" id="ARBA00022845"/>
    </source>
</evidence>
<comment type="function">
    <text evidence="4">Acts as an anti-CsrA protein, binds CsrA and prevents it from repressing translation of its target genes, one of which is flagellin. Binds to flagellin and participates in the assembly of the flagellum.</text>
</comment>
<dbReference type="GO" id="GO:0044780">
    <property type="term" value="P:bacterial-type flagellum assembly"/>
    <property type="evidence" value="ECO:0007669"/>
    <property type="project" value="UniProtKB-UniRule"/>
</dbReference>
<dbReference type="EMBL" id="CP008876">
    <property type="protein sequence ID" value="AIF68055.1"/>
    <property type="molecule type" value="Genomic_DNA"/>
</dbReference>
<evidence type="ECO:0000313" key="5">
    <source>
        <dbReference type="EMBL" id="AIF68055.1"/>
    </source>
</evidence>
<dbReference type="SUPFAM" id="SSF141457">
    <property type="entry name" value="BH3618-like"/>
    <property type="match status" value="1"/>
</dbReference>
<dbReference type="AlphaFoldDB" id="A0A075LMS5"/>
<dbReference type="Proteomes" id="UP000027980">
    <property type="component" value="Chromosome"/>
</dbReference>
<evidence type="ECO:0000313" key="6">
    <source>
        <dbReference type="Proteomes" id="UP000027980"/>
    </source>
</evidence>
<evidence type="ECO:0000256" key="2">
    <source>
        <dbReference type="ARBA" id="ARBA00022795"/>
    </source>
</evidence>
<protein>
    <recommendedName>
        <fullName evidence="4">Flagellar assembly factor FliW</fullName>
    </recommendedName>
</protein>
<evidence type="ECO:0000256" key="4">
    <source>
        <dbReference type="HAMAP-Rule" id="MF_01185"/>
    </source>
</evidence>
<dbReference type="Gene3D" id="2.30.290.10">
    <property type="entry name" value="BH3618-like"/>
    <property type="match status" value="1"/>
</dbReference>
<dbReference type="OrthoDB" id="9801235at2"/>
<name>A0A075LMS5_9BACI</name>
<keyword evidence="1 4" id="KW-0963">Cytoplasm</keyword>
<dbReference type="GeneID" id="34222982"/>
<reference evidence="5 6" key="1">
    <citation type="submission" date="2014-07" db="EMBL/GenBank/DDBJ databases">
        <title>Complete genome sequence of a moderately halophilic bacterium Terribacillus aidingensis MP602, isolated from Cryptomeria fortunei in Tianmu mountain in China.</title>
        <authorList>
            <person name="Wang Y."/>
            <person name="Lu P."/>
            <person name="Zhang L."/>
        </authorList>
    </citation>
    <scope>NUCLEOTIDE SEQUENCE [LARGE SCALE GENOMIC DNA]</scope>
    <source>
        <strain evidence="5 6">MP602</strain>
    </source>
</reference>
<dbReference type="KEGG" id="tap:GZ22_16385"/>
<proteinExistence type="inferred from homology"/>
<dbReference type="HOGENOM" id="CLU_112356_0_2_9"/>
<dbReference type="PANTHER" id="PTHR39190">
    <property type="entry name" value="FLAGELLAR ASSEMBLY FACTOR FLIW"/>
    <property type="match status" value="1"/>
</dbReference>
<comment type="subcellular location">
    <subcellularLocation>
        <location evidence="4">Cytoplasm</location>
    </subcellularLocation>
</comment>
<dbReference type="Pfam" id="PF02623">
    <property type="entry name" value="FliW"/>
    <property type="match status" value="1"/>
</dbReference>
<dbReference type="PANTHER" id="PTHR39190:SF1">
    <property type="entry name" value="FLAGELLAR ASSEMBLY FACTOR FLIW"/>
    <property type="match status" value="1"/>
</dbReference>
<accession>A0A075LMS5</accession>
<comment type="similarity">
    <text evidence="4">Belongs to the FliW family.</text>
</comment>
<keyword evidence="2 4" id="KW-1005">Bacterial flagellum biogenesis</keyword>
<keyword evidence="4" id="KW-0143">Chaperone</keyword>
<dbReference type="GO" id="GO:0006417">
    <property type="term" value="P:regulation of translation"/>
    <property type="evidence" value="ECO:0007669"/>
    <property type="project" value="UniProtKB-KW"/>
</dbReference>
<dbReference type="InterPro" id="IPR024046">
    <property type="entry name" value="Flagellar_assmbl_FliW_dom_sf"/>
</dbReference>
<keyword evidence="3 4" id="KW-0810">Translation regulation</keyword>
<dbReference type="NCBIfam" id="NF009793">
    <property type="entry name" value="PRK13285.1-1"/>
    <property type="match status" value="1"/>
</dbReference>
<comment type="subunit">
    <text evidence="4">Interacts with translational regulator CsrA and flagellin(s).</text>
</comment>